<evidence type="ECO:0000256" key="1">
    <source>
        <dbReference type="SAM" id="MobiDB-lite"/>
    </source>
</evidence>
<reference evidence="3" key="1">
    <citation type="journal article" date="2014" name="Genome Announc.">
        <title>Complete sequencing and chromosome-scale genome assembly of the industrial progenitor strain P2niaD18 from the penicillin producer Penicillium chrysogenum.</title>
        <authorList>
            <person name="Specht T."/>
            <person name="Dahlmann T.A."/>
            <person name="Zadra I."/>
            <person name="Kurnsteiner H."/>
            <person name="Kuck U."/>
        </authorList>
    </citation>
    <scope>NUCLEOTIDE SEQUENCE [LARGE SCALE GENOMIC DNA]</scope>
    <source>
        <strain evidence="3">P2niaD18</strain>
    </source>
</reference>
<feature type="signal peptide" evidence="2">
    <location>
        <begin position="1"/>
        <end position="18"/>
    </location>
</feature>
<sequence>MHFSKIIPVTLFAALAVAAPAPAPQMSFNPEQVKQLSQNVQSWASSTASGFDNLNNQLEALDFSGQAAQSLAEALGQLQEAVAKVTDVASEIASALDGASESYQETEQSNADRFG</sequence>
<feature type="compositionally biased region" description="Polar residues" evidence="1">
    <location>
        <begin position="101"/>
        <end position="115"/>
    </location>
</feature>
<evidence type="ECO:0008006" key="4">
    <source>
        <dbReference type="Google" id="ProtNLM"/>
    </source>
</evidence>
<organism evidence="3">
    <name type="scientific">Penicillium chrysogenum</name>
    <name type="common">Penicillium notatum</name>
    <dbReference type="NCBI Taxonomy" id="5076"/>
    <lineage>
        <taxon>Eukaryota</taxon>
        <taxon>Fungi</taxon>
        <taxon>Dikarya</taxon>
        <taxon>Ascomycota</taxon>
        <taxon>Pezizomycotina</taxon>
        <taxon>Eurotiomycetes</taxon>
        <taxon>Eurotiomycetidae</taxon>
        <taxon>Eurotiales</taxon>
        <taxon>Aspergillaceae</taxon>
        <taxon>Penicillium</taxon>
        <taxon>Penicillium chrysogenum species complex</taxon>
    </lineage>
</organism>
<dbReference type="EMBL" id="CM002799">
    <property type="protein sequence ID" value="KZN89096.1"/>
    <property type="molecule type" value="Genomic_DNA"/>
</dbReference>
<dbReference type="InterPro" id="IPR010310">
    <property type="entry name" value="T7SS_ESAT-6-like"/>
</dbReference>
<accession>A0A167UB29</accession>
<dbReference type="Gene3D" id="1.10.287.1060">
    <property type="entry name" value="ESAT-6-like"/>
    <property type="match status" value="1"/>
</dbReference>
<protein>
    <recommendedName>
        <fullName evidence="4">Cell wall protein</fullName>
    </recommendedName>
</protein>
<dbReference type="AlphaFoldDB" id="A0A167UB29"/>
<dbReference type="Pfam" id="PF06013">
    <property type="entry name" value="WXG100"/>
    <property type="match status" value="1"/>
</dbReference>
<dbReference type="Proteomes" id="UP000076449">
    <property type="component" value="Chromosome II"/>
</dbReference>
<dbReference type="InterPro" id="IPR036689">
    <property type="entry name" value="ESAT-6-like_sf"/>
</dbReference>
<feature type="chain" id="PRO_5007892945" description="Cell wall protein" evidence="2">
    <location>
        <begin position="19"/>
        <end position="115"/>
    </location>
</feature>
<name>A0A167UB29_PENCH</name>
<dbReference type="SUPFAM" id="SSF140453">
    <property type="entry name" value="EsxAB dimer-like"/>
    <property type="match status" value="1"/>
</dbReference>
<feature type="region of interest" description="Disordered" evidence="1">
    <location>
        <begin position="96"/>
        <end position="115"/>
    </location>
</feature>
<evidence type="ECO:0000256" key="2">
    <source>
        <dbReference type="SAM" id="SignalP"/>
    </source>
</evidence>
<keyword evidence="2" id="KW-0732">Signal</keyword>
<gene>
    <name evidence="3" type="ORF">EN45_076890</name>
</gene>
<evidence type="ECO:0000313" key="3">
    <source>
        <dbReference type="EMBL" id="KZN89096.1"/>
    </source>
</evidence>
<proteinExistence type="predicted"/>